<feature type="region of interest" description="Disordered" evidence="1">
    <location>
        <begin position="1"/>
        <end position="22"/>
    </location>
</feature>
<evidence type="ECO:0000313" key="3">
    <source>
        <dbReference type="Proteomes" id="UP000465220"/>
    </source>
</evidence>
<sequence>MTHPARSAKGGAPPRRANAETDTEDCVRLRRLVVAQKCRVGVVSALLLTQAAALELADLDQSARGPRPIESLQDGGGGRWLVLVGHMRVDGPVVRRKLNIGGIPTHTGADELEVCAG</sequence>
<accession>A0ABQ1A0B9</accession>
<evidence type="ECO:0000256" key="1">
    <source>
        <dbReference type="SAM" id="MobiDB-lite"/>
    </source>
</evidence>
<keyword evidence="3" id="KW-1185">Reference proteome</keyword>
<organism evidence="2 3">
    <name type="scientific">Aspergillus lentulus</name>
    <dbReference type="NCBI Taxonomy" id="293939"/>
    <lineage>
        <taxon>Eukaryota</taxon>
        <taxon>Fungi</taxon>
        <taxon>Dikarya</taxon>
        <taxon>Ascomycota</taxon>
        <taxon>Pezizomycotina</taxon>
        <taxon>Eurotiomycetes</taxon>
        <taxon>Eurotiomycetidae</taxon>
        <taxon>Eurotiales</taxon>
        <taxon>Aspergillaceae</taxon>
        <taxon>Aspergillus</taxon>
        <taxon>Aspergillus subgen. Fumigati</taxon>
    </lineage>
</organism>
<dbReference type="EMBL" id="BLKI01000013">
    <property type="protein sequence ID" value="GFF70505.1"/>
    <property type="molecule type" value="Genomic_DNA"/>
</dbReference>
<gene>
    <name evidence="2" type="ORF">IFM60648_03190</name>
</gene>
<protein>
    <submittedName>
        <fullName evidence="2">Uncharacterized protein</fullName>
    </submittedName>
</protein>
<proteinExistence type="predicted"/>
<comment type="caution">
    <text evidence="2">The sequence shown here is derived from an EMBL/GenBank/DDBJ whole genome shotgun (WGS) entry which is preliminary data.</text>
</comment>
<reference evidence="2 3" key="1">
    <citation type="submission" date="2020-01" db="EMBL/GenBank/DDBJ databases">
        <title>Draft genome sequence of Aspergillus lentulus IFM 60648.</title>
        <authorList>
            <person name="Takahashi H."/>
            <person name="Yaguchi T."/>
        </authorList>
    </citation>
    <scope>NUCLEOTIDE SEQUENCE [LARGE SCALE GENOMIC DNA]</scope>
    <source>
        <strain evidence="2 3">IFM 60648</strain>
    </source>
</reference>
<evidence type="ECO:0000313" key="2">
    <source>
        <dbReference type="EMBL" id="GFF70505.1"/>
    </source>
</evidence>
<dbReference type="Proteomes" id="UP000465220">
    <property type="component" value="Unassembled WGS sequence"/>
</dbReference>
<name>A0ABQ1A0B9_ASPLE</name>